<keyword evidence="5" id="KW-0732">Signal</keyword>
<dbReference type="AlphaFoldDB" id="A0A0D2WKA7"/>
<dbReference type="Gene3D" id="3.30.70.250">
    <property type="entry name" value="Malonyl-CoA ACP transacylase, ACP-binding"/>
    <property type="match status" value="1"/>
</dbReference>
<keyword evidence="2 7" id="KW-0808">Transferase</keyword>
<evidence type="ECO:0000256" key="5">
    <source>
        <dbReference type="SAM" id="SignalP"/>
    </source>
</evidence>
<proteinExistence type="predicted"/>
<dbReference type="GO" id="GO:0004314">
    <property type="term" value="F:[acyl-carrier-protein] S-malonyltransferase activity"/>
    <property type="evidence" value="ECO:0007669"/>
    <property type="project" value="UniProtKB-EC"/>
</dbReference>
<accession>A0A0D2WKA7</accession>
<evidence type="ECO:0000256" key="2">
    <source>
        <dbReference type="ARBA" id="ARBA00022679"/>
    </source>
</evidence>
<evidence type="ECO:0000313" key="7">
    <source>
        <dbReference type="EMBL" id="KJE89998.1"/>
    </source>
</evidence>
<dbReference type="GO" id="GO:0006633">
    <property type="term" value="P:fatty acid biosynthetic process"/>
    <property type="evidence" value="ECO:0007669"/>
    <property type="project" value="TreeGrafter"/>
</dbReference>
<feature type="chain" id="PRO_5002269984" description="[acyl-carrier-protein] S-malonyltransferase" evidence="5">
    <location>
        <begin position="20"/>
        <end position="404"/>
    </location>
</feature>
<dbReference type="PANTHER" id="PTHR42681">
    <property type="entry name" value="MALONYL-COA-ACYL CARRIER PROTEIN TRANSACYLASE, MITOCHONDRIAL"/>
    <property type="match status" value="1"/>
</dbReference>
<dbReference type="PhylomeDB" id="A0A0D2WKA7"/>
<evidence type="ECO:0000313" key="8">
    <source>
        <dbReference type="Proteomes" id="UP000008743"/>
    </source>
</evidence>
<dbReference type="OrthoDB" id="541883at2759"/>
<gene>
    <name evidence="7" type="ORF">CAOG_001387</name>
</gene>
<organism evidence="7 8">
    <name type="scientific">Capsaspora owczarzaki (strain ATCC 30864)</name>
    <dbReference type="NCBI Taxonomy" id="595528"/>
    <lineage>
        <taxon>Eukaryota</taxon>
        <taxon>Filasterea</taxon>
        <taxon>Capsaspora</taxon>
    </lineage>
</organism>
<dbReference type="Gene3D" id="3.40.366.10">
    <property type="entry name" value="Malonyl-Coenzyme A Acyl Carrier Protein, domain 2"/>
    <property type="match status" value="2"/>
</dbReference>
<dbReference type="FunCoup" id="A0A0D2WKA7">
    <property type="interactions" value="231"/>
</dbReference>
<dbReference type="InterPro" id="IPR016035">
    <property type="entry name" value="Acyl_Trfase/lysoPLipase"/>
</dbReference>
<dbReference type="InterPro" id="IPR050858">
    <property type="entry name" value="Mal-CoA-ACP_Trans/PKS_FabD"/>
</dbReference>
<sequence>MHHTLSFLMFRICCSRLYSRLATPGQRRLTAFCFPGQGTQTVGMGKDLADAHPVARRTFDEVDAALNDKLSHLMFNGPLDKLTLTANAQPAILAHSIALLRVIEEKTGILPEQFGCYLGHSLGEYSALVATQAISLSAAASIVRLRGEAMQGAFPGTLRPRMVALLPTTPAALQPILQSVNEQFAASATKGTPTESCDIANVNTPKQVWFVLLEAAEAFGFGARVSKIPPADRFAFFFVLRRCAFVPTHSQPKQQVVLSGSETAVARVVDAALFSKVARRSVDLNISAPFHSRWMAPAADALRQPLGRIKWRDPMSPVISNVTAAECTVGEEWVDLLLRQVTAPVLWSASVSRAVNHFKITNFVELGGGTTLKGLISQIDPLAVTKTTASLEELELLIRDLNAS</sequence>
<dbReference type="STRING" id="595528.A0A0D2WKA7"/>
<dbReference type="InParanoid" id="A0A0D2WKA7"/>
<evidence type="ECO:0000256" key="4">
    <source>
        <dbReference type="ARBA" id="ARBA00048462"/>
    </source>
</evidence>
<dbReference type="GO" id="GO:0005739">
    <property type="term" value="C:mitochondrion"/>
    <property type="evidence" value="ECO:0007669"/>
    <property type="project" value="TreeGrafter"/>
</dbReference>
<name>A0A0D2WKA7_CAPO3</name>
<evidence type="ECO:0000256" key="1">
    <source>
        <dbReference type="ARBA" id="ARBA00013258"/>
    </source>
</evidence>
<reference evidence="8" key="1">
    <citation type="submission" date="2011-02" db="EMBL/GenBank/DDBJ databases">
        <title>The Genome Sequence of Capsaspora owczarzaki ATCC 30864.</title>
        <authorList>
            <person name="Russ C."/>
            <person name="Cuomo C."/>
            <person name="Burger G."/>
            <person name="Gray M.W."/>
            <person name="Holland P.W.H."/>
            <person name="King N."/>
            <person name="Lang F.B.F."/>
            <person name="Roger A.J."/>
            <person name="Ruiz-Trillo I."/>
            <person name="Young S.K."/>
            <person name="Zeng Q."/>
            <person name="Gargeya S."/>
            <person name="Alvarado L."/>
            <person name="Berlin A."/>
            <person name="Chapman S.B."/>
            <person name="Chen Z."/>
            <person name="Freedman E."/>
            <person name="Gellesch M."/>
            <person name="Goldberg J."/>
            <person name="Griggs A."/>
            <person name="Gujja S."/>
            <person name="Heilman E."/>
            <person name="Heiman D."/>
            <person name="Howarth C."/>
            <person name="Mehta T."/>
            <person name="Neiman D."/>
            <person name="Pearson M."/>
            <person name="Roberts A."/>
            <person name="Saif S."/>
            <person name="Shea T."/>
            <person name="Shenoy N."/>
            <person name="Sisk P."/>
            <person name="Stolte C."/>
            <person name="Sykes S."/>
            <person name="White J."/>
            <person name="Yandava C."/>
            <person name="Haas B."/>
            <person name="Nusbaum C."/>
            <person name="Birren B."/>
        </authorList>
    </citation>
    <scope>NUCLEOTIDE SEQUENCE</scope>
    <source>
        <strain evidence="8">ATCC 30864</strain>
    </source>
</reference>
<dbReference type="EC" id="2.3.1.39" evidence="1"/>
<dbReference type="SUPFAM" id="SSF52151">
    <property type="entry name" value="FabD/lysophospholipase-like"/>
    <property type="match status" value="1"/>
</dbReference>
<dbReference type="Pfam" id="PF00698">
    <property type="entry name" value="Acyl_transf_1"/>
    <property type="match status" value="1"/>
</dbReference>
<keyword evidence="3" id="KW-0012">Acyltransferase</keyword>
<keyword evidence="8" id="KW-1185">Reference proteome</keyword>
<dbReference type="EMBL" id="KE346361">
    <property type="protein sequence ID" value="KJE89998.1"/>
    <property type="molecule type" value="Genomic_DNA"/>
</dbReference>
<protein>
    <recommendedName>
        <fullName evidence="1">[acyl-carrier-protein] S-malonyltransferase</fullName>
        <ecNumber evidence="1">2.3.1.39</ecNumber>
    </recommendedName>
</protein>
<dbReference type="InterPro" id="IPR014043">
    <property type="entry name" value="Acyl_transferase_dom"/>
</dbReference>
<evidence type="ECO:0000259" key="6">
    <source>
        <dbReference type="SMART" id="SM00827"/>
    </source>
</evidence>
<dbReference type="SMART" id="SM00827">
    <property type="entry name" value="PKS_AT"/>
    <property type="match status" value="1"/>
</dbReference>
<dbReference type="Proteomes" id="UP000008743">
    <property type="component" value="Unassembled WGS sequence"/>
</dbReference>
<feature type="domain" description="Malonyl-CoA:ACP transacylase (MAT)" evidence="6">
    <location>
        <begin position="33"/>
        <end position="393"/>
    </location>
</feature>
<feature type="signal peptide" evidence="5">
    <location>
        <begin position="1"/>
        <end position="19"/>
    </location>
</feature>
<comment type="catalytic activity">
    <reaction evidence="4">
        <text>holo-[ACP] + malonyl-CoA = malonyl-[ACP] + CoA</text>
        <dbReference type="Rhea" id="RHEA:41792"/>
        <dbReference type="Rhea" id="RHEA-COMP:9623"/>
        <dbReference type="Rhea" id="RHEA-COMP:9685"/>
        <dbReference type="ChEBI" id="CHEBI:57287"/>
        <dbReference type="ChEBI" id="CHEBI:57384"/>
        <dbReference type="ChEBI" id="CHEBI:64479"/>
        <dbReference type="ChEBI" id="CHEBI:78449"/>
        <dbReference type="EC" id="2.3.1.39"/>
    </reaction>
</comment>
<dbReference type="InterPro" id="IPR001227">
    <property type="entry name" value="Ac_transferase_dom_sf"/>
</dbReference>
<dbReference type="PANTHER" id="PTHR42681:SF1">
    <property type="entry name" value="MALONYL-COA-ACYL CARRIER PROTEIN TRANSACYLASE, MITOCHONDRIAL"/>
    <property type="match status" value="1"/>
</dbReference>
<evidence type="ECO:0000256" key="3">
    <source>
        <dbReference type="ARBA" id="ARBA00023315"/>
    </source>
</evidence>